<evidence type="ECO:0000259" key="2">
    <source>
        <dbReference type="Pfam" id="PF00534"/>
    </source>
</evidence>
<evidence type="ECO:0000313" key="5">
    <source>
        <dbReference type="Proteomes" id="UP000809337"/>
    </source>
</evidence>
<feature type="domain" description="Glycosyl transferase family 1" evidence="2">
    <location>
        <begin position="190"/>
        <end position="349"/>
    </location>
</feature>
<dbReference type="RefSeq" id="WP_231035972.1">
    <property type="nucleotide sequence ID" value="NZ_JAJNGX010000031.1"/>
</dbReference>
<gene>
    <name evidence="4" type="ORF">JQX14_21945</name>
</gene>
<organism evidence="4 5">
    <name type="scientific">Pseudosulfitobacter pseudonitzschiae</name>
    <dbReference type="NCBI Taxonomy" id="1402135"/>
    <lineage>
        <taxon>Bacteria</taxon>
        <taxon>Pseudomonadati</taxon>
        <taxon>Pseudomonadota</taxon>
        <taxon>Alphaproteobacteria</taxon>
        <taxon>Rhodobacterales</taxon>
        <taxon>Roseobacteraceae</taxon>
        <taxon>Pseudosulfitobacter</taxon>
    </lineage>
</organism>
<dbReference type="EMBL" id="JAFBWN010000030">
    <property type="protein sequence ID" value="MBM2357216.1"/>
    <property type="molecule type" value="Genomic_DNA"/>
</dbReference>
<dbReference type="InterPro" id="IPR001296">
    <property type="entry name" value="Glyco_trans_1"/>
</dbReference>
<evidence type="ECO:0000313" key="4">
    <source>
        <dbReference type="EMBL" id="MBM2357216.1"/>
    </source>
</evidence>
<evidence type="ECO:0000259" key="3">
    <source>
        <dbReference type="Pfam" id="PF13439"/>
    </source>
</evidence>
<dbReference type="GO" id="GO:0009103">
    <property type="term" value="P:lipopolysaccharide biosynthetic process"/>
    <property type="evidence" value="ECO:0007669"/>
    <property type="project" value="TreeGrafter"/>
</dbReference>
<feature type="domain" description="Glycosyltransferase subfamily 4-like N-terminal" evidence="3">
    <location>
        <begin position="54"/>
        <end position="178"/>
    </location>
</feature>
<dbReference type="Pfam" id="PF13439">
    <property type="entry name" value="Glyco_transf_4"/>
    <property type="match status" value="1"/>
</dbReference>
<name>A0A9Q2NM83_9RHOB</name>
<accession>A0A9Q2NM83</accession>
<keyword evidence="1" id="KW-0808">Transferase</keyword>
<dbReference type="PANTHER" id="PTHR46401:SF2">
    <property type="entry name" value="GLYCOSYLTRANSFERASE WBBK-RELATED"/>
    <property type="match status" value="1"/>
</dbReference>
<dbReference type="Pfam" id="PF00534">
    <property type="entry name" value="Glycos_transf_1"/>
    <property type="match status" value="1"/>
</dbReference>
<dbReference type="Proteomes" id="UP000809337">
    <property type="component" value="Unassembled WGS sequence"/>
</dbReference>
<evidence type="ECO:0000256" key="1">
    <source>
        <dbReference type="ARBA" id="ARBA00022679"/>
    </source>
</evidence>
<sequence>MTKYLTVFVDGHSFDTGWQGTTTYLTGILNELPGAMARCAPEVKLRLVCSAEKEENIRQHVTTPFEFVSIRGGFLRRNGFDIPRALCKTGADLVVSQYVRPFFAPCQTLSVIHDVLFLDLLQSFSWKYRLSRYVMFGWSARHSSLVSSVSTYSAERIEAHFGVSANSIPIIPNAVDLSFLAAERQPWAAGTPLRLISVSRLERRKRHEWGIAAQEALACAGFESELTIIGGGDGPYAEDLRAEVEAAQNRGLNVMIRSSLPFSELVEAYARSHIFIFPAEAEGFGIPVIEAAGAGIPGVVSDGGALADFEGHFVGELFPAADKQAFIDAVLRVAENLDEFREMAEVARQQVGKTYSWRNAANNYAEIFKTIAESKP</sequence>
<reference evidence="4" key="1">
    <citation type="submission" date="2021-01" db="EMBL/GenBank/DDBJ databases">
        <title>Diatom-associated Roseobacters Show Island Model of Population Structure.</title>
        <authorList>
            <person name="Qu L."/>
            <person name="Feng X."/>
            <person name="Chen Y."/>
            <person name="Li L."/>
            <person name="Wang X."/>
            <person name="Hu Z."/>
            <person name="Wang H."/>
            <person name="Luo H."/>
        </authorList>
    </citation>
    <scope>NUCLEOTIDE SEQUENCE</scope>
    <source>
        <strain evidence="4">SM26-45</strain>
    </source>
</reference>
<dbReference type="InterPro" id="IPR028098">
    <property type="entry name" value="Glyco_trans_4-like_N"/>
</dbReference>
<proteinExistence type="predicted"/>
<dbReference type="Gene3D" id="3.40.50.2000">
    <property type="entry name" value="Glycogen Phosphorylase B"/>
    <property type="match status" value="2"/>
</dbReference>
<dbReference type="AlphaFoldDB" id="A0A9Q2NM83"/>
<dbReference type="SUPFAM" id="SSF53756">
    <property type="entry name" value="UDP-Glycosyltransferase/glycogen phosphorylase"/>
    <property type="match status" value="1"/>
</dbReference>
<dbReference type="PANTHER" id="PTHR46401">
    <property type="entry name" value="GLYCOSYLTRANSFERASE WBBK-RELATED"/>
    <property type="match status" value="1"/>
</dbReference>
<dbReference type="GO" id="GO:0016757">
    <property type="term" value="F:glycosyltransferase activity"/>
    <property type="evidence" value="ECO:0007669"/>
    <property type="project" value="InterPro"/>
</dbReference>
<comment type="caution">
    <text evidence="4">The sequence shown here is derived from an EMBL/GenBank/DDBJ whole genome shotgun (WGS) entry which is preliminary data.</text>
</comment>
<dbReference type="CDD" id="cd03809">
    <property type="entry name" value="GT4_MtfB-like"/>
    <property type="match status" value="1"/>
</dbReference>
<protein>
    <submittedName>
        <fullName evidence="4">Glycosyltransferase family 4 protein</fullName>
    </submittedName>
</protein>